<comment type="caution">
    <text evidence="1">The sequence shown here is derived from an EMBL/GenBank/DDBJ whole genome shotgun (WGS) entry which is preliminary data.</text>
</comment>
<dbReference type="EMBL" id="JAARUV010000010">
    <property type="protein sequence ID" value="MBC1780571.1"/>
    <property type="molecule type" value="Genomic_DNA"/>
</dbReference>
<gene>
    <name evidence="1" type="ORF">HCA46_17235</name>
</gene>
<dbReference type="AlphaFoldDB" id="A0A7X0XU11"/>
<evidence type="ECO:0000313" key="2">
    <source>
        <dbReference type="Proteomes" id="UP000547643"/>
    </source>
</evidence>
<sequence length="144" mass="16334">MLHDEVNEAFNALDGEVYDRYEDELDTIQTLISNQAAIALEDGFWANGELTFTRVKENEMLVVALCEAGYKVEESNASRSIYVINDNGQEIRISDHKRPAFQTIGGSYSDHDYTEVIVEDNTISNKLLRSNGISRLEQESYYLA</sequence>
<evidence type="ECO:0000313" key="1">
    <source>
        <dbReference type="EMBL" id="MBC1780571.1"/>
    </source>
</evidence>
<accession>A0A7X0XU11</accession>
<name>A0A7X0XU11_9LIST</name>
<reference evidence="1 2" key="1">
    <citation type="submission" date="2020-03" db="EMBL/GenBank/DDBJ databases">
        <title>Soil Listeria distribution.</title>
        <authorList>
            <person name="Liao J."/>
            <person name="Wiedmann M."/>
        </authorList>
    </citation>
    <scope>NUCLEOTIDE SEQUENCE [LARGE SCALE GENOMIC DNA]</scope>
    <source>
        <strain evidence="1 2">FSL L7-1017</strain>
    </source>
</reference>
<dbReference type="Proteomes" id="UP000547643">
    <property type="component" value="Unassembled WGS sequence"/>
</dbReference>
<dbReference type="RefSeq" id="WP_185495794.1">
    <property type="nucleotide sequence ID" value="NZ_JAARUV010000010.1"/>
</dbReference>
<protein>
    <submittedName>
        <fullName evidence="1">Uncharacterized protein</fullName>
    </submittedName>
</protein>
<organism evidence="1 2">
    <name type="scientific">Listeria booriae</name>
    <dbReference type="NCBI Taxonomy" id="1552123"/>
    <lineage>
        <taxon>Bacteria</taxon>
        <taxon>Bacillati</taxon>
        <taxon>Bacillota</taxon>
        <taxon>Bacilli</taxon>
        <taxon>Bacillales</taxon>
        <taxon>Listeriaceae</taxon>
        <taxon>Listeria</taxon>
    </lineage>
</organism>
<proteinExistence type="predicted"/>